<proteinExistence type="predicted"/>
<dbReference type="GO" id="GO:0016530">
    <property type="term" value="F:metallochaperone activity"/>
    <property type="evidence" value="ECO:0007669"/>
    <property type="project" value="TreeGrafter"/>
</dbReference>
<dbReference type="KEGG" id="btrm:SAMEA390648701323"/>
<dbReference type="Proteomes" id="UP000076825">
    <property type="component" value="Chromosome 1"/>
</dbReference>
<protein>
    <submittedName>
        <fullName evidence="2">Nitrate reductase subunit delta</fullName>
        <ecNumber evidence="2">1.7.99.4</ecNumber>
    </submittedName>
</protein>
<dbReference type="SUPFAM" id="SSF89155">
    <property type="entry name" value="TorD-like"/>
    <property type="match status" value="1"/>
</dbReference>
<dbReference type="GO" id="GO:0016491">
    <property type="term" value="F:oxidoreductase activity"/>
    <property type="evidence" value="ECO:0007669"/>
    <property type="project" value="UniProtKB-KW"/>
</dbReference>
<dbReference type="Pfam" id="PF02613">
    <property type="entry name" value="Nitrate_red_del"/>
    <property type="match status" value="1"/>
</dbReference>
<dbReference type="EC" id="1.7.99.4" evidence="2"/>
<dbReference type="InterPro" id="IPR036411">
    <property type="entry name" value="TorD-like_sf"/>
</dbReference>
<dbReference type="STRING" id="123899.SAMEA3906487_01323"/>
<evidence type="ECO:0000313" key="2">
    <source>
        <dbReference type="EMBL" id="SAI68551.1"/>
    </source>
</evidence>
<dbReference type="Gene3D" id="1.10.3480.10">
    <property type="entry name" value="TorD-like"/>
    <property type="match status" value="1"/>
</dbReference>
<dbReference type="GO" id="GO:0051082">
    <property type="term" value="F:unfolded protein binding"/>
    <property type="evidence" value="ECO:0007669"/>
    <property type="project" value="InterPro"/>
</dbReference>
<accession>A0A157SE62</accession>
<dbReference type="NCBIfam" id="TIGR00684">
    <property type="entry name" value="narJ"/>
    <property type="match status" value="1"/>
</dbReference>
<dbReference type="GO" id="GO:0051131">
    <property type="term" value="P:chaperone-mediated protein complex assembly"/>
    <property type="evidence" value="ECO:0007669"/>
    <property type="project" value="InterPro"/>
</dbReference>
<keyword evidence="2" id="KW-0560">Oxidoreductase</keyword>
<dbReference type="EMBL" id="LT546645">
    <property type="protein sequence ID" value="SAI68551.1"/>
    <property type="molecule type" value="Genomic_DNA"/>
</dbReference>
<dbReference type="eggNOG" id="COG2180">
    <property type="taxonomic scope" value="Bacteria"/>
</dbReference>
<dbReference type="InterPro" id="IPR020945">
    <property type="entry name" value="DMSO/NO3_reduct_chaperone"/>
</dbReference>
<dbReference type="InterPro" id="IPR003765">
    <property type="entry name" value="NO3_reductase_chaperone_NarJ"/>
</dbReference>
<keyword evidence="3" id="KW-1185">Reference proteome</keyword>
<dbReference type="RefSeq" id="WP_025514262.1">
    <property type="nucleotide sequence ID" value="NZ_CP016340.1"/>
</dbReference>
<gene>
    <name evidence="2" type="primary">narJ2</name>
    <name evidence="2" type="ORF">SAMEA3906487_01323</name>
</gene>
<dbReference type="AlphaFoldDB" id="A0A157SE62"/>
<dbReference type="GeneID" id="56591385"/>
<name>A0A157SE62_9BORD</name>
<dbReference type="GO" id="GO:0042128">
    <property type="term" value="P:nitrate assimilation"/>
    <property type="evidence" value="ECO:0007669"/>
    <property type="project" value="UniProtKB-KW"/>
</dbReference>
<sequence>MTPYRLLSVLLSYPQQDLLDALPDIDERLAADEAAARNLAPLLAYLRSQPLITLQENYVDTFDRNPAHALHLFEHVHGESRARGQALVDLLQTYRAHGLAPIPNELPDHIPLFLEFLGTIDAAAAQALLEDALPVLAAIGERLARQDSPYAGVFAALGTPTRTLAATPSHPMAQVLACQACAPDGSEPLLQPDVTSAKEPPSCLP</sequence>
<dbReference type="PANTHER" id="PTHR43680">
    <property type="entry name" value="NITRATE REDUCTASE MOLYBDENUM COFACTOR ASSEMBLY CHAPERONE"/>
    <property type="match status" value="1"/>
</dbReference>
<dbReference type="OrthoDB" id="8478585at2"/>
<evidence type="ECO:0000313" key="3">
    <source>
        <dbReference type="Proteomes" id="UP000076825"/>
    </source>
</evidence>
<keyword evidence="1" id="KW-0534">Nitrate assimilation</keyword>
<organism evidence="2 3">
    <name type="scientific">Bordetella trematum</name>
    <dbReference type="NCBI Taxonomy" id="123899"/>
    <lineage>
        <taxon>Bacteria</taxon>
        <taxon>Pseudomonadati</taxon>
        <taxon>Pseudomonadota</taxon>
        <taxon>Betaproteobacteria</taxon>
        <taxon>Burkholderiales</taxon>
        <taxon>Alcaligenaceae</taxon>
        <taxon>Bordetella</taxon>
    </lineage>
</organism>
<reference evidence="2 3" key="1">
    <citation type="submission" date="2016-04" db="EMBL/GenBank/DDBJ databases">
        <authorList>
            <consortium name="Pathogen Informatics"/>
        </authorList>
    </citation>
    <scope>NUCLEOTIDE SEQUENCE [LARGE SCALE GENOMIC DNA]</scope>
    <source>
        <strain evidence="2 3">H044680328</strain>
    </source>
</reference>
<dbReference type="PANTHER" id="PTHR43680:SF2">
    <property type="entry name" value="NITRATE REDUCTASE MOLYBDENUM COFACTOR ASSEMBLY CHAPERONE NARJ"/>
    <property type="match status" value="1"/>
</dbReference>
<dbReference type="PATRIC" id="fig|123899.6.peg.1299"/>
<evidence type="ECO:0000256" key="1">
    <source>
        <dbReference type="ARBA" id="ARBA00023063"/>
    </source>
</evidence>